<name>A0A8H5BQL4_9AGAR</name>
<evidence type="ECO:0000256" key="3">
    <source>
        <dbReference type="RuleBase" id="RU361268"/>
    </source>
</evidence>
<evidence type="ECO:0000313" key="6">
    <source>
        <dbReference type="Proteomes" id="UP000567179"/>
    </source>
</evidence>
<dbReference type="OrthoDB" id="3971593at2759"/>
<dbReference type="PRINTS" id="PR00472">
    <property type="entry name" value="CASNKINASEII"/>
</dbReference>
<dbReference type="SMART" id="SM01085">
    <property type="entry name" value="CK_II_beta"/>
    <property type="match status" value="1"/>
</dbReference>
<reference evidence="5 6" key="1">
    <citation type="journal article" date="2020" name="ISME J.">
        <title>Uncovering the hidden diversity of litter-decomposition mechanisms in mushroom-forming fungi.</title>
        <authorList>
            <person name="Floudas D."/>
            <person name="Bentzer J."/>
            <person name="Ahren D."/>
            <person name="Johansson T."/>
            <person name="Persson P."/>
            <person name="Tunlid A."/>
        </authorList>
    </citation>
    <scope>NUCLEOTIDE SEQUENCE [LARGE SCALE GENOMIC DNA]</scope>
    <source>
        <strain evidence="5 6">CBS 101986</strain>
    </source>
</reference>
<dbReference type="Proteomes" id="UP000567179">
    <property type="component" value="Unassembled WGS sequence"/>
</dbReference>
<dbReference type="GO" id="GO:0006359">
    <property type="term" value="P:regulation of transcription by RNA polymerase III"/>
    <property type="evidence" value="ECO:0007669"/>
    <property type="project" value="TreeGrafter"/>
</dbReference>
<dbReference type="InterPro" id="IPR016149">
    <property type="entry name" value="Casein_kin_II_reg-sub_N"/>
</dbReference>
<feature type="region of interest" description="Disordered" evidence="4">
    <location>
        <begin position="1"/>
        <end position="20"/>
    </location>
</feature>
<dbReference type="GO" id="GO:0034456">
    <property type="term" value="C:UTP-C complex"/>
    <property type="evidence" value="ECO:0007669"/>
    <property type="project" value="TreeGrafter"/>
</dbReference>
<dbReference type="AlphaFoldDB" id="A0A8H5BQL4"/>
<gene>
    <name evidence="5" type="ORF">D9619_004750</name>
</gene>
<dbReference type="Gene3D" id="1.10.1820.10">
    <property type="entry name" value="protein kinase ck2 holoenzyme, chain C, domain 1"/>
    <property type="match status" value="1"/>
</dbReference>
<dbReference type="InterPro" id="IPR000704">
    <property type="entry name" value="Casein_kinase_II_reg-sub"/>
</dbReference>
<dbReference type="FunFam" id="1.10.1820.10:FF:000005">
    <property type="entry name" value="Casein kinase II subunit beta"/>
    <property type="match status" value="1"/>
</dbReference>
<feature type="region of interest" description="Disordered" evidence="4">
    <location>
        <begin position="215"/>
        <end position="250"/>
    </location>
</feature>
<comment type="similarity">
    <text evidence="1 3">Belongs to the casein kinase 2 subunit beta family.</text>
</comment>
<dbReference type="Pfam" id="PF01214">
    <property type="entry name" value="CK_II_beta"/>
    <property type="match status" value="1"/>
</dbReference>
<dbReference type="GO" id="GO:0005737">
    <property type="term" value="C:cytoplasm"/>
    <property type="evidence" value="ECO:0007669"/>
    <property type="project" value="TreeGrafter"/>
</dbReference>
<comment type="caution">
    <text evidence="5">The sequence shown here is derived from an EMBL/GenBank/DDBJ whole genome shotgun (WGS) entry which is preliminary data.</text>
</comment>
<dbReference type="GO" id="GO:0019887">
    <property type="term" value="F:protein kinase regulator activity"/>
    <property type="evidence" value="ECO:0007669"/>
    <property type="project" value="InterPro"/>
</dbReference>
<evidence type="ECO:0000313" key="5">
    <source>
        <dbReference type="EMBL" id="KAF5327785.1"/>
    </source>
</evidence>
<dbReference type="GO" id="GO:0005956">
    <property type="term" value="C:protein kinase CK2 complex"/>
    <property type="evidence" value="ECO:0007669"/>
    <property type="project" value="UniProtKB-UniRule"/>
</dbReference>
<accession>A0A8H5BQL4</accession>
<dbReference type="InterPro" id="IPR035991">
    <property type="entry name" value="Casein_kinase_II_beta-like"/>
</dbReference>
<proteinExistence type="inferred from homology"/>
<protein>
    <recommendedName>
        <fullName evidence="3">Casein kinase II subunit beta</fullName>
        <shortName evidence="3">CK II beta</shortName>
    </recommendedName>
</protein>
<comment type="function">
    <text evidence="2 3">Regulatory subunit of casein kinase II/CK2. As part of the kinase complex regulates the basal catalytic activity of the alpha subunit a constitutively active serine/threonine-protein kinase that phosphorylates a large number of substrates containing acidic residues C-terminal to the phosphorylated serine or threonine.</text>
</comment>
<evidence type="ECO:0000256" key="1">
    <source>
        <dbReference type="ARBA" id="ARBA00006941"/>
    </source>
</evidence>
<evidence type="ECO:0000256" key="2">
    <source>
        <dbReference type="ARBA" id="ARBA00045899"/>
    </source>
</evidence>
<sequence length="300" mass="33659">MSNASDISVEEASTGSDSDYSSTWIPWFLAGKGNEYFCEVDEDFILDRFNLTGLNSEVANYPQALDLITDSLGQHFPRKYERIAADVDTDEDIQDELRGSLDVQARLLYGLIHARWIVTARGLQKMLDKYKRADFGRCPRVLCASQALLPVGVTDVPYEKSVKLYCGRCEDLYSPKSSRHGSIDGAYFGTTFPHLLFLVYPTLLPSKDVEAPMGLIAKDGPGSIDPRTGRRRRDEPDTSTPTEGGGENLKTASVALKAERYRPRIYGFQLSETAKLQRWQEAVRDRQISRLEALETKGQM</sequence>
<dbReference type="EMBL" id="JAACJJ010000014">
    <property type="protein sequence ID" value="KAF5327785.1"/>
    <property type="molecule type" value="Genomic_DNA"/>
</dbReference>
<comment type="subunit">
    <text evidence="3">Tetramer of two alpha and two beta subunits.</text>
</comment>
<evidence type="ECO:0000256" key="4">
    <source>
        <dbReference type="SAM" id="MobiDB-lite"/>
    </source>
</evidence>
<dbReference type="FunFam" id="2.20.25.20:FF:000002">
    <property type="entry name" value="Casein kinase II subunit beta"/>
    <property type="match status" value="1"/>
</dbReference>
<organism evidence="5 6">
    <name type="scientific">Psilocybe cf. subviscida</name>
    <dbReference type="NCBI Taxonomy" id="2480587"/>
    <lineage>
        <taxon>Eukaryota</taxon>
        <taxon>Fungi</taxon>
        <taxon>Dikarya</taxon>
        <taxon>Basidiomycota</taxon>
        <taxon>Agaricomycotina</taxon>
        <taxon>Agaricomycetes</taxon>
        <taxon>Agaricomycetidae</taxon>
        <taxon>Agaricales</taxon>
        <taxon>Agaricineae</taxon>
        <taxon>Strophariaceae</taxon>
        <taxon>Psilocybe</taxon>
    </lineage>
</organism>
<dbReference type="PANTHER" id="PTHR11740:SF39">
    <property type="entry name" value="CASEIN KINASE II SUBUNIT BETA"/>
    <property type="match status" value="1"/>
</dbReference>
<dbReference type="SUPFAM" id="SSF57798">
    <property type="entry name" value="Casein kinase II beta subunit"/>
    <property type="match status" value="1"/>
</dbReference>
<dbReference type="Gene3D" id="2.20.25.20">
    <property type="match status" value="1"/>
</dbReference>
<dbReference type="PANTHER" id="PTHR11740">
    <property type="entry name" value="CASEIN KINASE II SUBUNIT BETA"/>
    <property type="match status" value="1"/>
</dbReference>
<keyword evidence="6" id="KW-1185">Reference proteome</keyword>